<evidence type="ECO:0000313" key="4">
    <source>
        <dbReference type="EMBL" id="SJZ36688.1"/>
    </source>
</evidence>
<dbReference type="OrthoDB" id="9794725at2"/>
<keyword evidence="1" id="KW-0378">Hydrolase</keyword>
<keyword evidence="2" id="KW-0732">Signal</keyword>
<organism evidence="4 5">
    <name type="scientific">Sediminibacterium ginsengisoli</name>
    <dbReference type="NCBI Taxonomy" id="413434"/>
    <lineage>
        <taxon>Bacteria</taxon>
        <taxon>Pseudomonadati</taxon>
        <taxon>Bacteroidota</taxon>
        <taxon>Chitinophagia</taxon>
        <taxon>Chitinophagales</taxon>
        <taxon>Chitinophagaceae</taxon>
        <taxon>Sediminibacterium</taxon>
    </lineage>
</organism>
<reference evidence="4 5" key="1">
    <citation type="submission" date="2017-02" db="EMBL/GenBank/DDBJ databases">
        <authorList>
            <person name="Peterson S.W."/>
        </authorList>
    </citation>
    <scope>NUCLEOTIDE SEQUENCE [LARGE SCALE GENOMIC DNA]</scope>
    <source>
        <strain evidence="4 5">DSM 22335</strain>
    </source>
</reference>
<dbReference type="InterPro" id="IPR050300">
    <property type="entry name" value="GDXG_lipolytic_enzyme"/>
</dbReference>
<dbReference type="Gene3D" id="3.40.50.1820">
    <property type="entry name" value="alpha/beta hydrolase"/>
    <property type="match status" value="1"/>
</dbReference>
<feature type="signal peptide" evidence="2">
    <location>
        <begin position="1"/>
        <end position="18"/>
    </location>
</feature>
<accession>A0A1T4K2Q3</accession>
<dbReference type="SUPFAM" id="SSF53474">
    <property type="entry name" value="alpha/beta-Hydrolases"/>
    <property type="match status" value="1"/>
</dbReference>
<dbReference type="PANTHER" id="PTHR48081">
    <property type="entry name" value="AB HYDROLASE SUPERFAMILY PROTEIN C4A8.06C"/>
    <property type="match status" value="1"/>
</dbReference>
<evidence type="ECO:0000256" key="1">
    <source>
        <dbReference type="ARBA" id="ARBA00022801"/>
    </source>
</evidence>
<dbReference type="InterPro" id="IPR029058">
    <property type="entry name" value="AB_hydrolase_fold"/>
</dbReference>
<dbReference type="EMBL" id="FUWH01000001">
    <property type="protein sequence ID" value="SJZ36688.1"/>
    <property type="molecule type" value="Genomic_DNA"/>
</dbReference>
<gene>
    <name evidence="4" type="ORF">SAMN04488132_101413</name>
</gene>
<dbReference type="Proteomes" id="UP000190888">
    <property type="component" value="Unassembled WGS sequence"/>
</dbReference>
<protein>
    <submittedName>
        <fullName evidence="4">Acetyl esterase/lipase</fullName>
    </submittedName>
</protein>
<dbReference type="GO" id="GO:0016787">
    <property type="term" value="F:hydrolase activity"/>
    <property type="evidence" value="ECO:0007669"/>
    <property type="project" value="UniProtKB-KW"/>
</dbReference>
<feature type="chain" id="PRO_5013024265" evidence="2">
    <location>
        <begin position="19"/>
        <end position="307"/>
    </location>
</feature>
<keyword evidence="5" id="KW-1185">Reference proteome</keyword>
<evidence type="ECO:0000256" key="2">
    <source>
        <dbReference type="SAM" id="SignalP"/>
    </source>
</evidence>
<dbReference type="PANTHER" id="PTHR48081:SF6">
    <property type="entry name" value="PEPTIDASE S9 PROLYL OLIGOPEPTIDASE CATALYTIC DOMAIN-CONTAINING PROTEIN"/>
    <property type="match status" value="1"/>
</dbReference>
<dbReference type="STRING" id="413434.SAMN04488132_101413"/>
<feature type="domain" description="BD-FAE-like" evidence="3">
    <location>
        <begin position="65"/>
        <end position="255"/>
    </location>
</feature>
<sequence>MKNYCVLFCLILAIQSGAQQFIPLWPEGAKPNDNGHLVKDSIAAERIWKVGTPGLYAFPVPEAENKGTTVMICPGGGYERLSHIYNGFQMARWFNSIGINAYVLIYRLPHQADLVKRETAAWQDAQRAMRLIRANATAWKIKADKIGVMGVSAGGHLASTLAIHTEDVSNIQDSLTNVSFRPDFMILLSPVITMGKFAHGGSKRNLLGADTLGANLQRFSSELNVTAQTPPTFIVHAYNDNSVPVQNSLLFYNALIEKKVNASLHVFPQGAHAIKLRDNPGSVEYWSQLCEAWMNEMNFTIPVNARK</sequence>
<dbReference type="RefSeq" id="WP_078829753.1">
    <property type="nucleotide sequence ID" value="NZ_FUWH01000001.1"/>
</dbReference>
<evidence type="ECO:0000259" key="3">
    <source>
        <dbReference type="Pfam" id="PF20434"/>
    </source>
</evidence>
<dbReference type="Pfam" id="PF20434">
    <property type="entry name" value="BD-FAE"/>
    <property type="match status" value="1"/>
</dbReference>
<dbReference type="AlphaFoldDB" id="A0A1T4K2Q3"/>
<name>A0A1T4K2Q3_9BACT</name>
<proteinExistence type="predicted"/>
<evidence type="ECO:0000313" key="5">
    <source>
        <dbReference type="Proteomes" id="UP000190888"/>
    </source>
</evidence>
<dbReference type="InterPro" id="IPR049492">
    <property type="entry name" value="BD-FAE-like_dom"/>
</dbReference>